<reference evidence="12" key="1">
    <citation type="submission" date="2021-02" db="EMBL/GenBank/DDBJ databases">
        <authorList>
            <person name="Nowell W R."/>
        </authorList>
    </citation>
    <scope>NUCLEOTIDE SEQUENCE</scope>
</reference>
<protein>
    <recommendedName>
        <fullName evidence="11">EGF-like domain-containing protein</fullName>
    </recommendedName>
</protein>
<dbReference type="AlphaFoldDB" id="A0A814GHA5"/>
<feature type="chain" id="PRO_5032456687" description="EGF-like domain-containing protein" evidence="10">
    <location>
        <begin position="17"/>
        <end position="794"/>
    </location>
</feature>
<keyword evidence="5 9" id="KW-1133">Transmembrane helix</keyword>
<feature type="transmembrane region" description="Helical" evidence="9">
    <location>
        <begin position="615"/>
        <end position="637"/>
    </location>
</feature>
<dbReference type="InterPro" id="IPR000742">
    <property type="entry name" value="EGF"/>
</dbReference>
<evidence type="ECO:0000313" key="12">
    <source>
        <dbReference type="EMBL" id="CAF0996327.1"/>
    </source>
</evidence>
<feature type="region of interest" description="Disordered" evidence="8">
    <location>
        <begin position="762"/>
        <end position="794"/>
    </location>
</feature>
<dbReference type="GO" id="GO:0005886">
    <property type="term" value="C:plasma membrane"/>
    <property type="evidence" value="ECO:0007669"/>
    <property type="project" value="UniProtKB-SubCell"/>
</dbReference>
<evidence type="ECO:0000256" key="3">
    <source>
        <dbReference type="ARBA" id="ARBA00022475"/>
    </source>
</evidence>
<keyword evidence="7" id="KW-1015">Disulfide bond</keyword>
<dbReference type="PANTHER" id="PTHR14319">
    <property type="entry name" value="FIVE-SPAN TRANSMEMBRANE PROTEIN M83"/>
    <property type="match status" value="1"/>
</dbReference>
<feature type="transmembrane region" description="Helical" evidence="9">
    <location>
        <begin position="570"/>
        <end position="586"/>
    </location>
</feature>
<evidence type="ECO:0000256" key="2">
    <source>
        <dbReference type="ARBA" id="ARBA00005542"/>
    </source>
</evidence>
<dbReference type="Proteomes" id="UP000663828">
    <property type="component" value="Unassembled WGS sequence"/>
</dbReference>
<accession>A0A814GHA5</accession>
<feature type="transmembrane region" description="Helical" evidence="9">
    <location>
        <begin position="505"/>
        <end position="527"/>
    </location>
</feature>
<keyword evidence="13" id="KW-1185">Reference proteome</keyword>
<evidence type="ECO:0000259" key="11">
    <source>
        <dbReference type="PROSITE" id="PS50026"/>
    </source>
</evidence>
<comment type="caution">
    <text evidence="12">The sequence shown here is derived from an EMBL/GenBank/DDBJ whole genome shotgun (WGS) entry which is preliminary data.</text>
</comment>
<evidence type="ECO:0000256" key="8">
    <source>
        <dbReference type="SAM" id="MobiDB-lite"/>
    </source>
</evidence>
<keyword evidence="3" id="KW-1003">Cell membrane</keyword>
<feature type="domain" description="EGF-like" evidence="11">
    <location>
        <begin position="454"/>
        <end position="494"/>
    </location>
</feature>
<evidence type="ECO:0000256" key="1">
    <source>
        <dbReference type="ARBA" id="ARBA00004651"/>
    </source>
</evidence>
<evidence type="ECO:0000256" key="9">
    <source>
        <dbReference type="SAM" id="Phobius"/>
    </source>
</evidence>
<dbReference type="Pfam" id="PF12036">
    <property type="entry name" value="DUF3522"/>
    <property type="match status" value="1"/>
</dbReference>
<comment type="caution">
    <text evidence="7">Lacks conserved residue(s) required for the propagation of feature annotation.</text>
</comment>
<dbReference type="PROSITE" id="PS01186">
    <property type="entry name" value="EGF_2"/>
    <property type="match status" value="1"/>
</dbReference>
<dbReference type="PROSITE" id="PS50026">
    <property type="entry name" value="EGF_3"/>
    <property type="match status" value="1"/>
</dbReference>
<feature type="compositionally biased region" description="Low complexity" evidence="8">
    <location>
        <begin position="773"/>
        <end position="783"/>
    </location>
</feature>
<evidence type="ECO:0000256" key="7">
    <source>
        <dbReference type="PROSITE-ProRule" id="PRU00076"/>
    </source>
</evidence>
<comment type="similarity">
    <text evidence="2">Belongs to the TMEM8 family.</text>
</comment>
<dbReference type="EMBL" id="CAJNOR010000742">
    <property type="protein sequence ID" value="CAF0996327.1"/>
    <property type="molecule type" value="Genomic_DNA"/>
</dbReference>
<feature type="disulfide bond" evidence="7">
    <location>
        <begin position="484"/>
        <end position="493"/>
    </location>
</feature>
<proteinExistence type="inferred from homology"/>
<dbReference type="InterPro" id="IPR021910">
    <property type="entry name" value="NGX6/PGAP6/MYMK"/>
</dbReference>
<evidence type="ECO:0000256" key="10">
    <source>
        <dbReference type="SAM" id="SignalP"/>
    </source>
</evidence>
<evidence type="ECO:0000256" key="4">
    <source>
        <dbReference type="ARBA" id="ARBA00022692"/>
    </source>
</evidence>
<name>A0A814GHA5_ADIRI</name>
<gene>
    <name evidence="12" type="ORF">XAT740_LOCUS12965</name>
</gene>
<keyword evidence="10" id="KW-0732">Signal</keyword>
<feature type="transmembrane region" description="Helical" evidence="9">
    <location>
        <begin position="674"/>
        <end position="694"/>
    </location>
</feature>
<feature type="compositionally biased region" description="Basic and acidic residues" evidence="8">
    <location>
        <begin position="784"/>
        <end position="794"/>
    </location>
</feature>
<dbReference type="PANTHER" id="PTHR14319:SF3">
    <property type="entry name" value="TRANSMEMBRANE PROTEIN-LIKE PROTEIN"/>
    <property type="match status" value="1"/>
</dbReference>
<keyword evidence="6 9" id="KW-0472">Membrane</keyword>
<evidence type="ECO:0000313" key="13">
    <source>
        <dbReference type="Proteomes" id="UP000663828"/>
    </source>
</evidence>
<sequence length="794" mass="90957">MFNIILIFALVYSSTANKDLLTGYDLAQQYSRIRIFEYDNYADVKFLKFNIQGPTTLANWSITISTEGTCTDYSSNIHFYLQHGAYPLVAPRNESYPPSYITYRHDLFKLVFNKSLTNPLIQLSNPAIGTWFAMIFVDHQTFTIKPKLTTGCNFYLSTWLDYQTLPSIYTLATNQPLQVAITYNQTSIYLSHHTMVGQSRLMFAAEWSSNDCEISIFARLNALPSTFRYDYVTVCTKTKCTMEIDEIFSLTSVYFLLTTNNYSCLINPQHDVVLLRTSGIRSNRFSSSMHSLSRVECLLSVNNRCLQPYPTRRIMFNYYYDFLYVPIYTTNRFNSGSTSSITLNNNDLSIYSYEFMIDDRNLGGTLHFDFESRVMSSLSANVNISVHGCLSKYQPHTYATCESAFKIHIDKNSIAMNSFPYPERGFWYLTLEYICTGSESECGNSSLSLMFQISSSQCTKQQCGAYGVCRILTSQQNVFSTCSCLAGYRGYGCTDDSHAYASKSLASVLFLTLSNCMFMPAIILAVYRRLYIEALVYFFNMFFSTFYHACDQDINKLCIFKYDGLQLSDFIGSYASFVITLITMAIIPRSTKVFLFMLGLLTCIAINSRDRFDHLQFIALISITFTFTVLTWIIVSLRYHHLRPSTKRFLLVIPGFLLALAGLVLFAFCETDENYWYTHSLWHILIASSILFFLPHNKRYTTGKTKAKEAPTNTFRYDRLVRKDQHHVNLPLMLRKTSEPSLQRIETCEPVLTCEPDIIRDDLPNQTVTTPIDNTSLSSSNTDSSKKSTDNLLH</sequence>
<dbReference type="PROSITE" id="PS00022">
    <property type="entry name" value="EGF_1"/>
    <property type="match status" value="1"/>
</dbReference>
<keyword evidence="7" id="KW-0245">EGF-like domain</keyword>
<evidence type="ECO:0000256" key="6">
    <source>
        <dbReference type="ARBA" id="ARBA00023136"/>
    </source>
</evidence>
<feature type="signal peptide" evidence="10">
    <location>
        <begin position="1"/>
        <end position="16"/>
    </location>
</feature>
<feature type="transmembrane region" description="Helical" evidence="9">
    <location>
        <begin position="649"/>
        <end position="668"/>
    </location>
</feature>
<keyword evidence="4 9" id="KW-0812">Transmembrane</keyword>
<organism evidence="12 13">
    <name type="scientific">Adineta ricciae</name>
    <name type="common">Rotifer</name>
    <dbReference type="NCBI Taxonomy" id="249248"/>
    <lineage>
        <taxon>Eukaryota</taxon>
        <taxon>Metazoa</taxon>
        <taxon>Spiralia</taxon>
        <taxon>Gnathifera</taxon>
        <taxon>Rotifera</taxon>
        <taxon>Eurotatoria</taxon>
        <taxon>Bdelloidea</taxon>
        <taxon>Adinetida</taxon>
        <taxon>Adinetidae</taxon>
        <taxon>Adineta</taxon>
    </lineage>
</organism>
<evidence type="ECO:0000256" key="5">
    <source>
        <dbReference type="ARBA" id="ARBA00022989"/>
    </source>
</evidence>
<comment type="subcellular location">
    <subcellularLocation>
        <location evidence="1">Cell membrane</location>
        <topology evidence="1">Multi-pass membrane protein</topology>
    </subcellularLocation>
</comment>